<dbReference type="GO" id="GO:0000139">
    <property type="term" value="C:Golgi membrane"/>
    <property type="evidence" value="ECO:0007669"/>
    <property type="project" value="UniProtKB-SubCell"/>
</dbReference>
<dbReference type="SUPFAM" id="SSF64268">
    <property type="entry name" value="PX domain"/>
    <property type="match status" value="1"/>
</dbReference>
<comment type="caution">
    <text evidence="15">The sequence shown here is derived from an EMBL/GenBank/DDBJ whole genome shotgun (WGS) entry which is preliminary data.</text>
</comment>
<dbReference type="OrthoDB" id="5227681at2759"/>
<organism evidence="15 16">
    <name type="scientific">Malassezia globosa (strain ATCC MYA-4612 / CBS 7966)</name>
    <name type="common">Dandruff-associated fungus</name>
    <dbReference type="NCBI Taxonomy" id="425265"/>
    <lineage>
        <taxon>Eukaryota</taxon>
        <taxon>Fungi</taxon>
        <taxon>Dikarya</taxon>
        <taxon>Basidiomycota</taxon>
        <taxon>Ustilaginomycotina</taxon>
        <taxon>Malasseziomycetes</taxon>
        <taxon>Malasseziales</taxon>
        <taxon>Malasseziaceae</taxon>
        <taxon>Malassezia</taxon>
    </lineage>
</organism>
<dbReference type="GO" id="GO:0030904">
    <property type="term" value="C:retromer complex"/>
    <property type="evidence" value="ECO:0007669"/>
    <property type="project" value="TreeGrafter"/>
</dbReference>
<proteinExistence type="inferred from homology"/>
<dbReference type="GO" id="GO:0031901">
    <property type="term" value="C:early endosome membrane"/>
    <property type="evidence" value="ECO:0007669"/>
    <property type="project" value="TreeGrafter"/>
</dbReference>
<accession>A8PS68</accession>
<dbReference type="PROSITE" id="PS50195">
    <property type="entry name" value="PX"/>
    <property type="match status" value="1"/>
</dbReference>
<gene>
    <name evidence="15" type="ORF">MGL_0203</name>
</gene>
<feature type="region of interest" description="Disordered" evidence="13">
    <location>
        <begin position="1"/>
        <end position="74"/>
    </location>
</feature>
<evidence type="ECO:0000256" key="5">
    <source>
        <dbReference type="ARBA" id="ARBA00020436"/>
    </source>
</evidence>
<evidence type="ECO:0000256" key="9">
    <source>
        <dbReference type="ARBA" id="ARBA00023034"/>
    </source>
</evidence>
<keyword evidence="8" id="KW-0653">Protein transport</keyword>
<dbReference type="VEuPathDB" id="FungiDB:MGL_0203"/>
<dbReference type="GO" id="GO:0032266">
    <property type="term" value="F:phosphatidylinositol-3-phosphate binding"/>
    <property type="evidence" value="ECO:0007669"/>
    <property type="project" value="TreeGrafter"/>
</dbReference>
<evidence type="ECO:0000256" key="4">
    <source>
        <dbReference type="ARBA" id="ARBA00010883"/>
    </source>
</evidence>
<dbReference type="GO" id="GO:0032456">
    <property type="term" value="P:endocytic recycling"/>
    <property type="evidence" value="ECO:0007669"/>
    <property type="project" value="TreeGrafter"/>
</dbReference>
<reference evidence="15 16" key="1">
    <citation type="journal article" date="2007" name="Proc. Natl. Acad. Sci. U.S.A.">
        <title>Dandruff-associated Malassezia genomes reveal convergent and divergent virulence traits shared with plant and human fungal pathogens.</title>
        <authorList>
            <person name="Xu J."/>
            <person name="Saunders C.W."/>
            <person name="Hu P."/>
            <person name="Grant R.A."/>
            <person name="Boekhout T."/>
            <person name="Kuramae E.E."/>
            <person name="Kronstad J.W."/>
            <person name="Deangelis Y.M."/>
            <person name="Reeder N.L."/>
            <person name="Johnstone K.R."/>
            <person name="Leland M."/>
            <person name="Fieno A.M."/>
            <person name="Begley W.M."/>
            <person name="Sun Y."/>
            <person name="Lacey M.P."/>
            <person name="Chaudhary T."/>
            <person name="Keough T."/>
            <person name="Chu L."/>
            <person name="Sears R."/>
            <person name="Yuan B."/>
            <person name="Dawson T.L.Jr."/>
        </authorList>
    </citation>
    <scope>NUCLEOTIDE SEQUENCE [LARGE SCALE GENOMIC DNA]</scope>
    <source>
        <strain evidence="16">ATCC MYA-4612 / CBS 7966</strain>
    </source>
</reference>
<comment type="subcellular location">
    <subcellularLocation>
        <location evidence="3">Cytoplasm</location>
    </subcellularLocation>
    <subcellularLocation>
        <location evidence="2">Golgi apparatus membrane</location>
        <topology evidence="2">Peripheral membrane protein</topology>
        <orientation evidence="2">Cytoplasmic side</orientation>
    </subcellularLocation>
    <subcellularLocation>
        <location evidence="1">Prevacuolar compartment membrane</location>
        <topology evidence="1">Peripheral membrane protein</topology>
        <orientation evidence="1">Cytoplasmic side</orientation>
    </subcellularLocation>
</comment>
<dbReference type="STRING" id="425265.A8PS68"/>
<keyword evidence="10" id="KW-0446">Lipid-binding</keyword>
<dbReference type="GeneID" id="5856734"/>
<sequence>MSLFFADNTGLEDNPLTSSSAEVWGGTAPSTEPALPSAGLSQPQSILNDDDDIDEEHPWGRPLELPTSTAKQESHANAWDTATDMMSDESAIRGGFVHDAVNSHAETSEHREMVTRTNIPAFKLRYSSVWRRYSDFDYFRELLERESTRVNIPPLPGKVFTNRFSEEVIEHRREGLERFLQIVAGHPLLQTGSKHLAAFLQDSHWKRP</sequence>
<dbReference type="InParanoid" id="A8PS68"/>
<dbReference type="PANTHER" id="PTHR45963">
    <property type="entry name" value="RE52028P"/>
    <property type="match status" value="1"/>
</dbReference>
<dbReference type="PANTHER" id="PTHR45963:SF2">
    <property type="entry name" value="RE52028P"/>
    <property type="match status" value="1"/>
</dbReference>
<dbReference type="RefSeq" id="XP_001732428.1">
    <property type="nucleotide sequence ID" value="XM_001732376.1"/>
</dbReference>
<evidence type="ECO:0000256" key="13">
    <source>
        <dbReference type="SAM" id="MobiDB-lite"/>
    </source>
</evidence>
<evidence type="ECO:0000256" key="7">
    <source>
        <dbReference type="ARBA" id="ARBA00022490"/>
    </source>
</evidence>
<evidence type="ECO:0000256" key="12">
    <source>
        <dbReference type="ARBA" id="ARBA00025533"/>
    </source>
</evidence>
<evidence type="ECO:0000256" key="1">
    <source>
        <dbReference type="ARBA" id="ARBA00004179"/>
    </source>
</evidence>
<dbReference type="AlphaFoldDB" id="A8PS68"/>
<evidence type="ECO:0000256" key="2">
    <source>
        <dbReference type="ARBA" id="ARBA00004255"/>
    </source>
</evidence>
<evidence type="ECO:0000256" key="11">
    <source>
        <dbReference type="ARBA" id="ARBA00023136"/>
    </source>
</evidence>
<keyword evidence="9" id="KW-0333">Golgi apparatus</keyword>
<dbReference type="GO" id="GO:0034499">
    <property type="term" value="P:late endosome to Golgi transport"/>
    <property type="evidence" value="ECO:0007669"/>
    <property type="project" value="TreeGrafter"/>
</dbReference>
<evidence type="ECO:0000313" key="15">
    <source>
        <dbReference type="EMBL" id="EDP45214.1"/>
    </source>
</evidence>
<dbReference type="OMA" id="LQDSHWK"/>
<dbReference type="SMART" id="SM00312">
    <property type="entry name" value="PX"/>
    <property type="match status" value="1"/>
</dbReference>
<evidence type="ECO:0000256" key="6">
    <source>
        <dbReference type="ARBA" id="ARBA00022448"/>
    </source>
</evidence>
<comment type="similarity">
    <text evidence="4">Belongs to the sorting nexin family.</text>
</comment>
<dbReference type="KEGG" id="mgl:MGL_0203"/>
<evidence type="ECO:0000256" key="8">
    <source>
        <dbReference type="ARBA" id="ARBA00022927"/>
    </source>
</evidence>
<evidence type="ECO:0000313" key="16">
    <source>
        <dbReference type="Proteomes" id="UP000008837"/>
    </source>
</evidence>
<dbReference type="Proteomes" id="UP000008837">
    <property type="component" value="Unassembled WGS sequence"/>
</dbReference>
<dbReference type="InterPro" id="IPR051074">
    <property type="entry name" value="Sorting_Nexin"/>
</dbReference>
<dbReference type="Pfam" id="PF00787">
    <property type="entry name" value="PX"/>
    <property type="match status" value="1"/>
</dbReference>
<dbReference type="Gene3D" id="3.30.1520.10">
    <property type="entry name" value="Phox-like domain"/>
    <property type="match status" value="1"/>
</dbReference>
<keyword evidence="11" id="KW-0472">Membrane</keyword>
<dbReference type="EMBL" id="AAYY01000001">
    <property type="protein sequence ID" value="EDP45214.1"/>
    <property type="molecule type" value="Genomic_DNA"/>
</dbReference>
<keyword evidence="7" id="KW-0963">Cytoplasm</keyword>
<evidence type="ECO:0000256" key="10">
    <source>
        <dbReference type="ARBA" id="ARBA00023121"/>
    </source>
</evidence>
<protein>
    <recommendedName>
        <fullName evidence="5">Sorting nexin-3</fullName>
    </recommendedName>
</protein>
<keyword evidence="6" id="KW-0813">Transport</keyword>
<feature type="domain" description="PX" evidence="14">
    <location>
        <begin position="95"/>
        <end position="207"/>
    </location>
</feature>
<dbReference type="InterPro" id="IPR001683">
    <property type="entry name" value="PX_dom"/>
</dbReference>
<evidence type="ECO:0000259" key="14">
    <source>
        <dbReference type="PROSITE" id="PS50195"/>
    </source>
</evidence>
<comment type="function">
    <text evidence="12">Required for retention of late Golgi membrane proteins. Component of the retrieval machinery that functions by direct interaction with the cytosolic tails of certain TGN membrane proteins during the sorting/budding process at the prevacuolar compartment. Binds phosphatidylinositol 3-phosphate (PtdIns(P3)).</text>
</comment>
<dbReference type="GO" id="GO:0015031">
    <property type="term" value="P:protein transport"/>
    <property type="evidence" value="ECO:0007669"/>
    <property type="project" value="UniProtKB-KW"/>
</dbReference>
<name>A8PS68_MALGO</name>
<evidence type="ECO:0000256" key="3">
    <source>
        <dbReference type="ARBA" id="ARBA00004496"/>
    </source>
</evidence>
<keyword evidence="16" id="KW-1185">Reference proteome</keyword>
<dbReference type="InterPro" id="IPR036871">
    <property type="entry name" value="PX_dom_sf"/>
</dbReference>